<dbReference type="PANTHER" id="PTHR23021:SF11">
    <property type="entry name" value="SERPENTINE RECEPTOR, CLASS T"/>
    <property type="match status" value="1"/>
</dbReference>
<keyword evidence="2" id="KW-1185">Reference proteome</keyword>
<accession>A0A914WQ19</accession>
<name>A0A914WQ19_9BILA</name>
<feature type="transmembrane region" description="Helical" evidence="1">
    <location>
        <begin position="261"/>
        <end position="280"/>
    </location>
</feature>
<dbReference type="AlphaFoldDB" id="A0A914WQ19"/>
<dbReference type="InterPro" id="IPR019425">
    <property type="entry name" value="7TM_GPCR_serpentine_rcpt_Srt"/>
</dbReference>
<feature type="transmembrane region" description="Helical" evidence="1">
    <location>
        <begin position="23"/>
        <end position="44"/>
    </location>
</feature>
<reference evidence="3" key="1">
    <citation type="submission" date="2022-11" db="UniProtKB">
        <authorList>
            <consortium name="WormBaseParasite"/>
        </authorList>
    </citation>
    <scope>IDENTIFICATION</scope>
</reference>
<feature type="transmembrane region" description="Helical" evidence="1">
    <location>
        <begin position="90"/>
        <end position="117"/>
    </location>
</feature>
<keyword evidence="1" id="KW-1133">Transmembrane helix</keyword>
<dbReference type="Proteomes" id="UP000887566">
    <property type="component" value="Unplaced"/>
</dbReference>
<protein>
    <submittedName>
        <fullName evidence="3">G protein-coupled receptor</fullName>
    </submittedName>
</protein>
<feature type="transmembrane region" description="Helical" evidence="1">
    <location>
        <begin position="190"/>
        <end position="207"/>
    </location>
</feature>
<keyword evidence="1" id="KW-0472">Membrane</keyword>
<dbReference type="PANTHER" id="PTHR23021">
    <property type="entry name" value="SERPENTINE RECEPTOR, CLASS T"/>
    <property type="match status" value="1"/>
</dbReference>
<feature type="transmembrane region" description="Helical" evidence="1">
    <location>
        <begin position="138"/>
        <end position="157"/>
    </location>
</feature>
<organism evidence="2 3">
    <name type="scientific">Plectus sambesii</name>
    <dbReference type="NCBI Taxonomy" id="2011161"/>
    <lineage>
        <taxon>Eukaryota</taxon>
        <taxon>Metazoa</taxon>
        <taxon>Ecdysozoa</taxon>
        <taxon>Nematoda</taxon>
        <taxon>Chromadorea</taxon>
        <taxon>Plectida</taxon>
        <taxon>Plectina</taxon>
        <taxon>Plectoidea</taxon>
        <taxon>Plectidae</taxon>
        <taxon>Plectus</taxon>
    </lineage>
</organism>
<feature type="transmembrane region" description="Helical" evidence="1">
    <location>
        <begin position="56"/>
        <end position="78"/>
    </location>
</feature>
<keyword evidence="1" id="KW-0812">Transmembrane</keyword>
<dbReference type="SUPFAM" id="SSF81321">
    <property type="entry name" value="Family A G protein-coupled receptor-like"/>
    <property type="match status" value="1"/>
</dbReference>
<proteinExistence type="predicted"/>
<evidence type="ECO:0000256" key="1">
    <source>
        <dbReference type="SAM" id="Phobius"/>
    </source>
</evidence>
<evidence type="ECO:0000313" key="3">
    <source>
        <dbReference type="WBParaSite" id="PSAMB.scaffold4832size13424.g25361.t1"/>
    </source>
</evidence>
<evidence type="ECO:0000313" key="2">
    <source>
        <dbReference type="Proteomes" id="UP000887566"/>
    </source>
</evidence>
<dbReference type="WBParaSite" id="PSAMB.scaffold4832size13424.g25361.t1">
    <property type="protein sequence ID" value="PSAMB.scaffold4832size13424.g25361.t1"/>
    <property type="gene ID" value="PSAMB.scaffold4832size13424.g25361"/>
</dbReference>
<dbReference type="Pfam" id="PF10321">
    <property type="entry name" value="7TM_GPCR_Srt"/>
    <property type="match status" value="1"/>
</dbReference>
<feature type="transmembrane region" description="Helical" evidence="1">
    <location>
        <begin position="228"/>
        <end position="249"/>
    </location>
</feature>
<sequence>MNNCNGTDSQAYIDEWYSPRLGALYAVMGVTFQAVQIPCVIVMTDKDLWINTCYKVMFIVGILDICTLSVNAVLPSIYMFIPLGIDCYPVAIQILSCWMCQLFWNAYCFMAVVLIINRCVFMASPSKWHGRLFANGRVWVWAAAALAYGGMFVAIYASPYGTIQFHSGIGTYLWPSTDVIGSKFTTFDNTATGFLIPIGYILLALIIRRQRLHESDSTMQATTAEKRLQLQAVLICAPTSIASLFYYFAPHMTSEVVVYQGLHIVWIMSHGCSGLVYLTLNKTIRSKVLRLIGLSKLVNGAVIKRVLPLSIPPTSTANI</sequence>